<sequence>MLKLSAVLLNTFKTDEYTNKETGATTPSRSKLQLLIKKPTKNGSVKQELIDISVKDEVFLKHKDSIGKTIEVDVGYFGQNITFFGI</sequence>
<dbReference type="EMBL" id="CP054492">
    <property type="protein sequence ID" value="QOY51394.1"/>
    <property type="molecule type" value="Genomic_DNA"/>
</dbReference>
<organism evidence="1 2">
    <name type="scientific">Candidatus Sulfurimonas baltica</name>
    <dbReference type="NCBI Taxonomy" id="2740404"/>
    <lineage>
        <taxon>Bacteria</taxon>
        <taxon>Pseudomonadati</taxon>
        <taxon>Campylobacterota</taxon>
        <taxon>Epsilonproteobacteria</taxon>
        <taxon>Campylobacterales</taxon>
        <taxon>Sulfurimonadaceae</taxon>
        <taxon>Sulfurimonas</taxon>
    </lineage>
</organism>
<gene>
    <name evidence="1" type="ORF">HUE88_09720</name>
</gene>
<protein>
    <submittedName>
        <fullName evidence="1">Uncharacterized protein</fullName>
    </submittedName>
</protein>
<dbReference type="AlphaFoldDB" id="A0A7S7LV97"/>
<dbReference type="Proteomes" id="UP000593994">
    <property type="component" value="Chromosome"/>
</dbReference>
<evidence type="ECO:0000313" key="1">
    <source>
        <dbReference type="EMBL" id="QOY51394.1"/>
    </source>
</evidence>
<evidence type="ECO:0000313" key="2">
    <source>
        <dbReference type="Proteomes" id="UP000593994"/>
    </source>
</evidence>
<proteinExistence type="predicted"/>
<reference evidence="1 2" key="1">
    <citation type="submission" date="2020-05" db="EMBL/GenBank/DDBJ databases">
        <title>Sulfurimonas marisnigri, sp. nov., and Sulfurimonas baltica, sp. nov., manganese oxide reducing chemolithoautotrophs of the class Epsilonproteobacteria isolated from the pelagic redoxclines of the Black and Baltic Seas and emended description of the genus Sulfurimonas.</title>
        <authorList>
            <person name="Henkel J.V."/>
            <person name="Laudan C."/>
            <person name="Werner J."/>
            <person name="Neu T."/>
            <person name="Plewe S."/>
            <person name="Sproer C."/>
            <person name="Bunk B."/>
            <person name="Schulz-Vogt H.N."/>
        </authorList>
    </citation>
    <scope>NUCLEOTIDE SEQUENCE [LARGE SCALE GENOMIC DNA]</scope>
    <source>
        <strain evidence="1 2">GD2</strain>
    </source>
</reference>
<keyword evidence="2" id="KW-1185">Reference proteome</keyword>
<accession>A0A7S7LV97</accession>
<dbReference type="RefSeq" id="WP_194368527.1">
    <property type="nucleotide sequence ID" value="NZ_CP054492.1"/>
</dbReference>
<dbReference type="KEGG" id="sbal:HUE88_09720"/>
<name>A0A7S7LV97_9BACT</name>